<evidence type="ECO:0000313" key="2">
    <source>
        <dbReference type="EMBL" id="MDQ9169271.1"/>
    </source>
</evidence>
<accession>A0ABU1BJT7</accession>
<protein>
    <submittedName>
        <fullName evidence="2">Uncharacterized protein</fullName>
    </submittedName>
</protein>
<dbReference type="RefSeq" id="WP_338435129.1">
    <property type="nucleotide sequence ID" value="NZ_JAUYVH010000001.1"/>
</dbReference>
<keyword evidence="3" id="KW-1185">Reference proteome</keyword>
<gene>
    <name evidence="2" type="ORF">Q8A64_02485</name>
</gene>
<feature type="chain" id="PRO_5047493648" evidence="1">
    <location>
        <begin position="24"/>
        <end position="86"/>
    </location>
</feature>
<name>A0ABU1BJT7_9BURK</name>
<sequence length="86" mass="9323">MNRSLLTPLLTAALFSISATSMASDLPQEQPISLTATQMDEVTAGASFALPGFLQLNVAPVVVTQIRVLNFEMNVNWTNFIGQVIR</sequence>
<dbReference type="Proteomes" id="UP001225596">
    <property type="component" value="Unassembled WGS sequence"/>
</dbReference>
<proteinExistence type="predicted"/>
<keyword evidence="1" id="KW-0732">Signal</keyword>
<evidence type="ECO:0000313" key="3">
    <source>
        <dbReference type="Proteomes" id="UP001225596"/>
    </source>
</evidence>
<comment type="caution">
    <text evidence="2">The sequence shown here is derived from an EMBL/GenBank/DDBJ whole genome shotgun (WGS) entry which is preliminary data.</text>
</comment>
<reference evidence="2 3" key="1">
    <citation type="submission" date="2023-08" db="EMBL/GenBank/DDBJ databases">
        <title>Oxalobacteraceae gen .nov., isolated from river sludge outside the plant.</title>
        <authorList>
            <person name="Zhao S.Y."/>
        </authorList>
    </citation>
    <scope>NUCLEOTIDE SEQUENCE [LARGE SCALE GENOMIC DNA]</scope>
    <source>
        <strain evidence="2 3">R-40</strain>
    </source>
</reference>
<evidence type="ECO:0000256" key="1">
    <source>
        <dbReference type="SAM" id="SignalP"/>
    </source>
</evidence>
<feature type="signal peptide" evidence="1">
    <location>
        <begin position="1"/>
        <end position="23"/>
    </location>
</feature>
<dbReference type="EMBL" id="JAUYVH010000001">
    <property type="protein sequence ID" value="MDQ9169271.1"/>
    <property type="molecule type" value="Genomic_DNA"/>
</dbReference>
<organism evidence="2 3">
    <name type="scientific">Keguizhuia sedimenti</name>
    <dbReference type="NCBI Taxonomy" id="3064264"/>
    <lineage>
        <taxon>Bacteria</taxon>
        <taxon>Pseudomonadati</taxon>
        <taxon>Pseudomonadota</taxon>
        <taxon>Betaproteobacteria</taxon>
        <taxon>Burkholderiales</taxon>
        <taxon>Oxalobacteraceae</taxon>
        <taxon>Keguizhuia</taxon>
    </lineage>
</organism>